<feature type="domain" description="Calponin-homology (CH)" evidence="7">
    <location>
        <begin position="640"/>
        <end position="751"/>
    </location>
</feature>
<dbReference type="InterPro" id="IPR036872">
    <property type="entry name" value="CH_dom_sf"/>
</dbReference>
<dbReference type="GO" id="GO:0005737">
    <property type="term" value="C:cytoplasm"/>
    <property type="evidence" value="ECO:0007669"/>
    <property type="project" value="TreeGrafter"/>
</dbReference>
<dbReference type="PROSITE" id="PS00020">
    <property type="entry name" value="ACTININ_2"/>
    <property type="match status" value="2"/>
</dbReference>
<evidence type="ECO:0000259" key="8">
    <source>
        <dbReference type="PROSITE" id="PS50222"/>
    </source>
</evidence>
<feature type="domain" description="Calponin-homology (CH)" evidence="7">
    <location>
        <begin position="402"/>
        <end position="503"/>
    </location>
</feature>
<name>A0A485KTW7_9STRA</name>
<keyword evidence="11" id="KW-1185">Reference proteome</keyword>
<dbReference type="InterPro" id="IPR001589">
    <property type="entry name" value="Actinin_actin-bd_CS"/>
</dbReference>
<dbReference type="InterPro" id="IPR039959">
    <property type="entry name" value="Fimbrin/Plastin"/>
</dbReference>
<feature type="domain" description="EF-hand" evidence="8">
    <location>
        <begin position="16"/>
        <end position="51"/>
    </location>
</feature>
<evidence type="ECO:0000313" key="11">
    <source>
        <dbReference type="Proteomes" id="UP000332933"/>
    </source>
</evidence>
<dbReference type="Proteomes" id="UP000332933">
    <property type="component" value="Unassembled WGS sequence"/>
</dbReference>
<dbReference type="AlphaFoldDB" id="A0A485KTW7"/>
<keyword evidence="2" id="KW-0479">Metal-binding</keyword>
<dbReference type="SUPFAM" id="SSF47576">
    <property type="entry name" value="Calponin-homology domain, CH-domain"/>
    <property type="match status" value="1"/>
</dbReference>
<dbReference type="GO" id="GO:0005884">
    <property type="term" value="C:actin filament"/>
    <property type="evidence" value="ECO:0007669"/>
    <property type="project" value="TreeGrafter"/>
</dbReference>
<dbReference type="InterPro" id="IPR011992">
    <property type="entry name" value="EF-hand-dom_pair"/>
</dbReference>
<dbReference type="FunFam" id="1.10.238.10:FF:000178">
    <property type="entry name" value="Calmodulin-2 A"/>
    <property type="match status" value="1"/>
</dbReference>
<dbReference type="OrthoDB" id="431378at2759"/>
<feature type="compositionally biased region" description="Low complexity" evidence="6">
    <location>
        <begin position="165"/>
        <end position="174"/>
    </location>
</feature>
<dbReference type="SMART" id="SM00033">
    <property type="entry name" value="CH"/>
    <property type="match status" value="4"/>
</dbReference>
<dbReference type="PANTHER" id="PTHR19961:SF18">
    <property type="entry name" value="FI19014P1"/>
    <property type="match status" value="1"/>
</dbReference>
<evidence type="ECO:0000313" key="9">
    <source>
        <dbReference type="EMBL" id="KAF0697534.1"/>
    </source>
</evidence>
<dbReference type="PROSITE" id="PS50222">
    <property type="entry name" value="EF_HAND_2"/>
    <property type="match status" value="2"/>
</dbReference>
<evidence type="ECO:0000256" key="3">
    <source>
        <dbReference type="ARBA" id="ARBA00022737"/>
    </source>
</evidence>
<proteinExistence type="inferred from homology"/>
<feature type="compositionally biased region" description="Basic and acidic residues" evidence="6">
    <location>
        <begin position="183"/>
        <end position="194"/>
    </location>
</feature>
<dbReference type="InterPro" id="IPR018247">
    <property type="entry name" value="EF_Hand_1_Ca_BS"/>
</dbReference>
<dbReference type="EMBL" id="VJMH01005312">
    <property type="protein sequence ID" value="KAF0697534.1"/>
    <property type="molecule type" value="Genomic_DNA"/>
</dbReference>
<comment type="similarity">
    <text evidence="1">Belongs to the centrin family.</text>
</comment>
<dbReference type="Gene3D" id="1.10.418.10">
    <property type="entry name" value="Calponin-like domain"/>
    <property type="match status" value="4"/>
</dbReference>
<dbReference type="CDD" id="cd00051">
    <property type="entry name" value="EFh"/>
    <property type="match status" value="1"/>
</dbReference>
<dbReference type="PANTHER" id="PTHR19961">
    <property type="entry name" value="FIMBRIN/PLASTIN"/>
    <property type="match status" value="1"/>
</dbReference>
<evidence type="ECO:0000256" key="1">
    <source>
        <dbReference type="ARBA" id="ARBA00005253"/>
    </source>
</evidence>
<dbReference type="Pfam" id="PF13499">
    <property type="entry name" value="EF-hand_7"/>
    <property type="match status" value="1"/>
</dbReference>
<dbReference type="GO" id="GO:0032432">
    <property type="term" value="C:actin filament bundle"/>
    <property type="evidence" value="ECO:0007669"/>
    <property type="project" value="TreeGrafter"/>
</dbReference>
<dbReference type="Pfam" id="PF00307">
    <property type="entry name" value="CH"/>
    <property type="match status" value="4"/>
</dbReference>
<dbReference type="GO" id="GO:0051015">
    <property type="term" value="F:actin filament binding"/>
    <property type="evidence" value="ECO:0007669"/>
    <property type="project" value="InterPro"/>
</dbReference>
<dbReference type="InterPro" id="IPR002048">
    <property type="entry name" value="EF_hand_dom"/>
</dbReference>
<accession>A0A485KTW7</accession>
<dbReference type="FunFam" id="1.10.418.10:FF:000010">
    <property type="entry name" value="Plastin-3 isoform 1"/>
    <property type="match status" value="1"/>
</dbReference>
<evidence type="ECO:0000256" key="5">
    <source>
        <dbReference type="ARBA" id="ARBA00023203"/>
    </source>
</evidence>
<reference evidence="9" key="2">
    <citation type="submission" date="2019-06" db="EMBL/GenBank/DDBJ databases">
        <title>Genomics analysis of Aphanomyces spp. identifies a new class of oomycete effector associated with host adaptation.</title>
        <authorList>
            <person name="Gaulin E."/>
        </authorList>
    </citation>
    <scope>NUCLEOTIDE SEQUENCE</scope>
    <source>
        <strain evidence="9">CBS 578.67</strain>
    </source>
</reference>
<evidence type="ECO:0000313" key="10">
    <source>
        <dbReference type="EMBL" id="VFT88633.1"/>
    </source>
</evidence>
<feature type="region of interest" description="Disordered" evidence="6">
    <location>
        <begin position="156"/>
        <end position="228"/>
    </location>
</feature>
<dbReference type="PROSITE" id="PS50021">
    <property type="entry name" value="CH"/>
    <property type="match status" value="4"/>
</dbReference>
<dbReference type="GO" id="GO:0005509">
    <property type="term" value="F:calcium ion binding"/>
    <property type="evidence" value="ECO:0007669"/>
    <property type="project" value="InterPro"/>
</dbReference>
<feature type="domain" description="EF-hand" evidence="8">
    <location>
        <begin position="52"/>
        <end position="87"/>
    </location>
</feature>
<gene>
    <name evidence="10" type="primary">Aste57867_11777</name>
    <name evidence="9" type="ORF">As57867_011732</name>
    <name evidence="10" type="ORF">ASTE57867_11777</name>
</gene>
<dbReference type="SMART" id="SM00054">
    <property type="entry name" value="EFh"/>
    <property type="match status" value="2"/>
</dbReference>
<keyword evidence="3" id="KW-0677">Repeat</keyword>
<protein>
    <submittedName>
        <fullName evidence="10">Aste57867_11777 protein</fullName>
    </submittedName>
</protein>
<feature type="domain" description="Calponin-homology (CH)" evidence="7">
    <location>
        <begin position="258"/>
        <end position="374"/>
    </location>
</feature>
<dbReference type="CDD" id="cd21220">
    <property type="entry name" value="CH_PLS_FIM_rpt4"/>
    <property type="match status" value="1"/>
</dbReference>
<dbReference type="SUPFAM" id="SSF47473">
    <property type="entry name" value="EF-hand"/>
    <property type="match status" value="1"/>
</dbReference>
<dbReference type="Gene3D" id="1.10.238.10">
    <property type="entry name" value="EF-hand"/>
    <property type="match status" value="1"/>
</dbReference>
<keyword evidence="5" id="KW-0009">Actin-binding</keyword>
<evidence type="ECO:0000259" key="7">
    <source>
        <dbReference type="PROSITE" id="PS50021"/>
    </source>
</evidence>
<reference evidence="10 11" key="1">
    <citation type="submission" date="2019-03" db="EMBL/GenBank/DDBJ databases">
        <authorList>
            <person name="Gaulin E."/>
            <person name="Dumas B."/>
        </authorList>
    </citation>
    <scope>NUCLEOTIDE SEQUENCE [LARGE SCALE GENOMIC DNA]</scope>
    <source>
        <strain evidence="10">CBS 568.67</strain>
    </source>
</reference>
<sequence length="751" mass="82025">MSYLVPSEYLQKFTPKEIQDIKRTFKQFDTDENGSIDDDELTRVLLAVGEQPSPELIRELIASVDTDQSGTIEFPEFLTLLYELRHPMPDAPSVSYPTGPTFCNDSAAALGGWNTTFTKPASPASSPAAVSSGFAQKQSAFSSAAAAFNKGNSAPAPPALKKVSAPAKQPTTPTAAPPPAPEPVRKWSHPEPVRKSSVAENAAKFGGSVPKSPNLTPTAAPHPPPVQRVPSQLASIVQKHLTINESHSATGGVHSYSEEEKSAFAEHINHCLTGDPQLPLLPMDTARDGLFTSVTDGILLCKLINQAVPDTIDMRAVNIKAKLNLYEKTENLNLVINAAKSIGCSVVNIGPSDLLEGKPILVLGLVWQIIKIQLTSTINLKNHPELVRLLLDGESLEDFMRLPPEQILLRWVNYHLTAAKHDKKIANFGRDIADATAYSVLLHHIAASKCDLAREATAVDRAAHVIRNAEKIGVDPFIKPTDITMGNTKLNLGFVAQLFNTCPALDVVDVAELKDIFDDDVGDSREERCFRMWINSLAIGDTYVNHLYADLKDGLVILHLLDKLEPGVVSWTKANVQPTNKFKKVENCNYCVVLGKQLKFSLVGIGGVDIADGNKKLVLGMIWQMMRHNSLKLLSSLGKDVHDKDIIDWANAKVQSGGQQKMRNMVQFRDNMLSDGVYLLDLVYAVEPRAVNWESVVLGASNVADKEANAKYAISCARKIGATVFLTYEDIVEVKPKMIMTFVASLMALKH</sequence>
<organism evidence="10 11">
    <name type="scientific">Aphanomyces stellatus</name>
    <dbReference type="NCBI Taxonomy" id="120398"/>
    <lineage>
        <taxon>Eukaryota</taxon>
        <taxon>Sar</taxon>
        <taxon>Stramenopiles</taxon>
        <taxon>Oomycota</taxon>
        <taxon>Saprolegniomycetes</taxon>
        <taxon>Saprolegniales</taxon>
        <taxon>Verrucalvaceae</taxon>
        <taxon>Aphanomyces</taxon>
    </lineage>
</organism>
<dbReference type="InterPro" id="IPR001715">
    <property type="entry name" value="CH_dom"/>
</dbReference>
<dbReference type="FunFam" id="1.10.418.10:FF:000042">
    <property type="entry name" value="Fimbrin, putative"/>
    <property type="match status" value="1"/>
</dbReference>
<evidence type="ECO:0000256" key="6">
    <source>
        <dbReference type="SAM" id="MobiDB-lite"/>
    </source>
</evidence>
<feature type="domain" description="Calponin-homology (CH)" evidence="7">
    <location>
        <begin position="524"/>
        <end position="630"/>
    </location>
</feature>
<dbReference type="GO" id="GO:0051017">
    <property type="term" value="P:actin filament bundle assembly"/>
    <property type="evidence" value="ECO:0007669"/>
    <property type="project" value="InterPro"/>
</dbReference>
<dbReference type="PROSITE" id="PS00018">
    <property type="entry name" value="EF_HAND_1"/>
    <property type="match status" value="2"/>
</dbReference>
<dbReference type="EMBL" id="CAADRA010005333">
    <property type="protein sequence ID" value="VFT88633.1"/>
    <property type="molecule type" value="Genomic_DNA"/>
</dbReference>
<dbReference type="GO" id="GO:0051639">
    <property type="term" value="P:actin filament network formation"/>
    <property type="evidence" value="ECO:0007669"/>
    <property type="project" value="TreeGrafter"/>
</dbReference>
<keyword evidence="4" id="KW-0106">Calcium</keyword>
<evidence type="ECO:0000256" key="2">
    <source>
        <dbReference type="ARBA" id="ARBA00022723"/>
    </source>
</evidence>
<evidence type="ECO:0000256" key="4">
    <source>
        <dbReference type="ARBA" id="ARBA00022837"/>
    </source>
</evidence>